<dbReference type="SUPFAM" id="SSF48403">
    <property type="entry name" value="Ankyrin repeat"/>
    <property type="match status" value="2"/>
</dbReference>
<evidence type="ECO:0000313" key="7">
    <source>
        <dbReference type="WBParaSite" id="HDID_0000847401-mRNA-1"/>
    </source>
</evidence>
<dbReference type="PRINTS" id="PR01415">
    <property type="entry name" value="ANKYRIN"/>
</dbReference>
<evidence type="ECO:0000256" key="4">
    <source>
        <dbReference type="SAM" id="MobiDB-lite"/>
    </source>
</evidence>
<dbReference type="AlphaFoldDB" id="A0A158QF77"/>
<evidence type="ECO:0000313" key="6">
    <source>
        <dbReference type="Proteomes" id="UP000274504"/>
    </source>
</evidence>
<accession>A0A158QF77</accession>
<gene>
    <name evidence="5" type="ORF">HDID_LOCUS8472</name>
</gene>
<evidence type="ECO:0000256" key="2">
    <source>
        <dbReference type="ARBA" id="ARBA00023043"/>
    </source>
</evidence>
<feature type="repeat" description="ANK" evidence="3">
    <location>
        <begin position="324"/>
        <end position="356"/>
    </location>
</feature>
<feature type="repeat" description="ANK" evidence="3">
    <location>
        <begin position="1"/>
        <end position="26"/>
    </location>
</feature>
<dbReference type="OrthoDB" id="7464126at2759"/>
<dbReference type="Proteomes" id="UP000274504">
    <property type="component" value="Unassembled WGS sequence"/>
</dbReference>
<evidence type="ECO:0000256" key="3">
    <source>
        <dbReference type="PROSITE-ProRule" id="PRU00023"/>
    </source>
</evidence>
<feature type="compositionally biased region" description="Low complexity" evidence="4">
    <location>
        <begin position="202"/>
        <end position="214"/>
    </location>
</feature>
<evidence type="ECO:0000313" key="5">
    <source>
        <dbReference type="EMBL" id="VDL60790.1"/>
    </source>
</evidence>
<feature type="compositionally biased region" description="Polar residues" evidence="4">
    <location>
        <begin position="182"/>
        <end position="201"/>
    </location>
</feature>
<keyword evidence="2 3" id="KW-0040">ANK repeat</keyword>
<dbReference type="SMART" id="SM00248">
    <property type="entry name" value="ANK"/>
    <property type="match status" value="8"/>
</dbReference>
<dbReference type="PROSITE" id="PS50088">
    <property type="entry name" value="ANK_REPEAT"/>
    <property type="match status" value="8"/>
</dbReference>
<organism evidence="7">
    <name type="scientific">Hymenolepis diminuta</name>
    <name type="common">Rat tapeworm</name>
    <dbReference type="NCBI Taxonomy" id="6216"/>
    <lineage>
        <taxon>Eukaryota</taxon>
        <taxon>Metazoa</taxon>
        <taxon>Spiralia</taxon>
        <taxon>Lophotrochozoa</taxon>
        <taxon>Platyhelminthes</taxon>
        <taxon>Cestoda</taxon>
        <taxon>Eucestoda</taxon>
        <taxon>Cyclophyllidea</taxon>
        <taxon>Hymenolepididae</taxon>
        <taxon>Hymenolepis</taxon>
    </lineage>
</organism>
<dbReference type="InterPro" id="IPR036770">
    <property type="entry name" value="Ankyrin_rpt-contain_sf"/>
</dbReference>
<reference evidence="5 6" key="2">
    <citation type="submission" date="2018-11" db="EMBL/GenBank/DDBJ databases">
        <authorList>
            <consortium name="Pathogen Informatics"/>
        </authorList>
    </citation>
    <scope>NUCLEOTIDE SEQUENCE [LARGE SCALE GENOMIC DNA]</scope>
</reference>
<reference evidence="7" key="1">
    <citation type="submission" date="2016-04" db="UniProtKB">
        <authorList>
            <consortium name="WormBaseParasite"/>
        </authorList>
    </citation>
    <scope>IDENTIFICATION</scope>
</reference>
<dbReference type="PANTHER" id="PTHR24171:SF8">
    <property type="entry name" value="BRCA1-ASSOCIATED RING DOMAIN PROTEIN 1"/>
    <property type="match status" value="1"/>
</dbReference>
<feature type="repeat" description="ANK" evidence="3">
    <location>
        <begin position="390"/>
        <end position="422"/>
    </location>
</feature>
<feature type="repeat" description="ANK" evidence="3">
    <location>
        <begin position="456"/>
        <end position="488"/>
    </location>
</feature>
<proteinExistence type="predicted"/>
<feature type="repeat" description="ANK" evidence="3">
    <location>
        <begin position="357"/>
        <end position="389"/>
    </location>
</feature>
<dbReference type="InterPro" id="IPR002110">
    <property type="entry name" value="Ankyrin_rpt"/>
</dbReference>
<dbReference type="WBParaSite" id="HDID_0000847401-mRNA-1">
    <property type="protein sequence ID" value="HDID_0000847401-mRNA-1"/>
    <property type="gene ID" value="HDID_0000847401"/>
</dbReference>
<sequence length="553" mass="60326">MSVRQGYLKIVQLLLENGANPRICNNNGTTALHIASKHGNEEMYNLLLTFGADRFARDSRNQTPRDLNMLVGHNRYFTPSPLLNRSPTPICFTPELRCVSPYIGTSDMAERIRYIRSQSTSSLRNQTSLIASLRESRSRAMLSQINGNTDLSLPRANTASPFNCRYRAKNRPNLLARFNGNFDESSSNSSPPLVTHQTTNLPPTRSSSPPSNKSSGEEKPVNGNLPPIKPKYIKEVKSKSGIMICYEPGSIRESHPYENPNALPAVQKGDVAKAQEALKWGANVEAHDSHGNTPLLIATEAGDLEMVKLLLRYQADVSAADPELSDTPLHRAASEGYIEIVDQLLKAGADPNARNYEKETPLHKAIRTDGEKMVKMLISAKANVNAQDAFGTTPLALSASKGNLYTLQLLLHFGANPNLKDLRKTSPLKCAFEAKRYDIIPALATAGADVDETCLRGRTMLHDAAAMGDATMVRVLIEVGSAVNAKDDWGNTPLHLACKYGHYEAAEQLLEAFAPLHDINEAGESLRDLAEASGNAALSVLLQAMTETDESDA</sequence>
<dbReference type="PROSITE" id="PS50297">
    <property type="entry name" value="ANK_REP_REGION"/>
    <property type="match status" value="7"/>
</dbReference>
<feature type="repeat" description="ANK" evidence="3">
    <location>
        <begin position="27"/>
        <end position="59"/>
    </location>
</feature>
<dbReference type="Gene3D" id="1.25.40.20">
    <property type="entry name" value="Ankyrin repeat-containing domain"/>
    <property type="match status" value="4"/>
</dbReference>
<evidence type="ECO:0000256" key="1">
    <source>
        <dbReference type="ARBA" id="ARBA00022737"/>
    </source>
</evidence>
<feature type="repeat" description="ANK" evidence="3">
    <location>
        <begin position="290"/>
        <end position="322"/>
    </location>
</feature>
<dbReference type="STRING" id="6216.A0A158QF77"/>
<feature type="region of interest" description="Disordered" evidence="4">
    <location>
        <begin position="177"/>
        <end position="230"/>
    </location>
</feature>
<name>A0A158QF77_HYMDI</name>
<feature type="repeat" description="ANK" evidence="3">
    <location>
        <begin position="489"/>
        <end position="521"/>
    </location>
</feature>
<keyword evidence="1" id="KW-0677">Repeat</keyword>
<dbReference type="Pfam" id="PF12796">
    <property type="entry name" value="Ank_2"/>
    <property type="match status" value="4"/>
</dbReference>
<dbReference type="PANTHER" id="PTHR24171">
    <property type="entry name" value="ANKYRIN REPEAT DOMAIN-CONTAINING PROTEIN 39-RELATED"/>
    <property type="match status" value="1"/>
</dbReference>
<dbReference type="EMBL" id="UYSG01011083">
    <property type="protein sequence ID" value="VDL60790.1"/>
    <property type="molecule type" value="Genomic_DNA"/>
</dbReference>
<protein>
    <submittedName>
        <fullName evidence="7">ANK_REP_REGION domain-containing protein</fullName>
    </submittedName>
</protein>